<evidence type="ECO:0000259" key="4">
    <source>
        <dbReference type="Pfam" id="PF00724"/>
    </source>
</evidence>
<name>A0A5B2VAG6_9HYPH</name>
<gene>
    <name evidence="5" type="ORF">F0L46_20800</name>
</gene>
<comment type="caution">
    <text evidence="5">The sequence shown here is derived from an EMBL/GenBank/DDBJ whole genome shotgun (WGS) entry which is preliminary data.</text>
</comment>
<keyword evidence="3" id="KW-0560">Oxidoreductase</keyword>
<organism evidence="5 6">
    <name type="scientific">Salinarimonas soli</name>
    <dbReference type="NCBI Taxonomy" id="1638099"/>
    <lineage>
        <taxon>Bacteria</taxon>
        <taxon>Pseudomonadati</taxon>
        <taxon>Pseudomonadota</taxon>
        <taxon>Alphaproteobacteria</taxon>
        <taxon>Hyphomicrobiales</taxon>
        <taxon>Salinarimonadaceae</taxon>
        <taxon>Salinarimonas</taxon>
    </lineage>
</organism>
<dbReference type="SUPFAM" id="SSF51395">
    <property type="entry name" value="FMN-linked oxidoreductases"/>
    <property type="match status" value="1"/>
</dbReference>
<keyword evidence="6" id="KW-1185">Reference proteome</keyword>
<dbReference type="GO" id="GO:0016628">
    <property type="term" value="F:oxidoreductase activity, acting on the CH-CH group of donors, NAD or NADP as acceptor"/>
    <property type="evidence" value="ECO:0007669"/>
    <property type="project" value="UniProtKB-ARBA"/>
</dbReference>
<evidence type="ECO:0000313" key="6">
    <source>
        <dbReference type="Proteomes" id="UP000323142"/>
    </source>
</evidence>
<evidence type="ECO:0000256" key="1">
    <source>
        <dbReference type="ARBA" id="ARBA00001917"/>
    </source>
</evidence>
<reference evidence="5 6" key="2">
    <citation type="submission" date="2019-09" db="EMBL/GenBank/DDBJ databases">
        <authorList>
            <person name="Jin C."/>
        </authorList>
    </citation>
    <scope>NUCLEOTIDE SEQUENCE [LARGE SCALE GENOMIC DNA]</scope>
    <source>
        <strain evidence="5 6">BN140002</strain>
    </source>
</reference>
<dbReference type="Gene3D" id="3.20.20.70">
    <property type="entry name" value="Aldolase class I"/>
    <property type="match status" value="1"/>
</dbReference>
<evidence type="ECO:0000256" key="2">
    <source>
        <dbReference type="ARBA" id="ARBA00005979"/>
    </source>
</evidence>
<dbReference type="GO" id="GO:0010181">
    <property type="term" value="F:FMN binding"/>
    <property type="evidence" value="ECO:0007669"/>
    <property type="project" value="InterPro"/>
</dbReference>
<dbReference type="GO" id="GO:0005829">
    <property type="term" value="C:cytosol"/>
    <property type="evidence" value="ECO:0007669"/>
    <property type="project" value="TreeGrafter"/>
</dbReference>
<dbReference type="PANTHER" id="PTHR22893">
    <property type="entry name" value="NADH OXIDOREDUCTASE-RELATED"/>
    <property type="match status" value="1"/>
</dbReference>
<dbReference type="FunFam" id="3.20.20.70:FF:000059">
    <property type="entry name" value="N-ethylmaleimide reductase, FMN-linked"/>
    <property type="match status" value="1"/>
</dbReference>
<dbReference type="InterPro" id="IPR001155">
    <property type="entry name" value="OxRdtase_FMN_N"/>
</dbReference>
<comment type="cofactor">
    <cofactor evidence="1">
        <name>FMN</name>
        <dbReference type="ChEBI" id="CHEBI:58210"/>
    </cofactor>
</comment>
<sequence>MSTHGNPLLEPFRLGSIQLPNRIVMAPLTRNRADHATGAPHDLNARYYAQRASAGLIISEATQISRQGQGYIWTPGIYTPEHIAGWRKVTEAVHAAGGRMFAQLWHVGRVSHTSLQEDGAAPVAPSAIRAKTQTFLETGFVDVSEPRALALDEIPGIVRDHGQGALNAKDAGFDGVEIHAANGYLLDQFLSDNANRRTDRYGGSVENRCRLVLEVVEAVLKVWEPGRVGIRLSPGPTGDTVDSQPQTLFEHLLGELNRFGLAYVHVIEAPVDGLDYGALRRTFKGAYIANGGYTRARAIEALGGRRADLVAFGRAYVANPDLVERFRTDAPLNEPDHATFYGGGAEGYTDYPALGAASA</sequence>
<dbReference type="InterPro" id="IPR045247">
    <property type="entry name" value="Oye-like"/>
</dbReference>
<comment type="similarity">
    <text evidence="2">Belongs to the NADH:flavin oxidoreductase/NADH oxidase family.</text>
</comment>
<reference evidence="5 6" key="1">
    <citation type="submission" date="2019-09" db="EMBL/GenBank/DDBJ databases">
        <title>Salinarimonas rosea gen. nov., sp. nov., a new member of the a-2 subgroup of the Proteobacteria.</title>
        <authorList>
            <person name="Liu J."/>
        </authorList>
    </citation>
    <scope>NUCLEOTIDE SEQUENCE [LARGE SCALE GENOMIC DNA]</scope>
    <source>
        <strain evidence="5 6">BN140002</strain>
    </source>
</reference>
<dbReference type="Pfam" id="PF00724">
    <property type="entry name" value="Oxidored_FMN"/>
    <property type="match status" value="1"/>
</dbReference>
<evidence type="ECO:0000256" key="3">
    <source>
        <dbReference type="ARBA" id="ARBA00023002"/>
    </source>
</evidence>
<dbReference type="PANTHER" id="PTHR22893:SF91">
    <property type="entry name" value="NADPH DEHYDROGENASE 2-RELATED"/>
    <property type="match status" value="1"/>
</dbReference>
<dbReference type="AlphaFoldDB" id="A0A5B2VAG6"/>
<protein>
    <submittedName>
        <fullName evidence="5">Alkene reductase</fullName>
    </submittedName>
</protein>
<dbReference type="RefSeq" id="WP_149821168.1">
    <property type="nucleotide sequence ID" value="NZ_VUOA01000037.1"/>
</dbReference>
<dbReference type="NCBIfam" id="NF007899">
    <property type="entry name" value="PRK10605.1"/>
    <property type="match status" value="1"/>
</dbReference>
<dbReference type="Proteomes" id="UP000323142">
    <property type="component" value="Unassembled WGS sequence"/>
</dbReference>
<evidence type="ECO:0000313" key="5">
    <source>
        <dbReference type="EMBL" id="KAA2235187.1"/>
    </source>
</evidence>
<dbReference type="CDD" id="cd02933">
    <property type="entry name" value="OYE_like_FMN"/>
    <property type="match status" value="1"/>
</dbReference>
<dbReference type="EMBL" id="VUOA01000037">
    <property type="protein sequence ID" value="KAA2235187.1"/>
    <property type="molecule type" value="Genomic_DNA"/>
</dbReference>
<proteinExistence type="inferred from homology"/>
<accession>A0A5B2VAG6</accession>
<dbReference type="InterPro" id="IPR013785">
    <property type="entry name" value="Aldolase_TIM"/>
</dbReference>
<feature type="domain" description="NADH:flavin oxidoreductase/NADH oxidase N-terminal" evidence="4">
    <location>
        <begin position="8"/>
        <end position="332"/>
    </location>
</feature>
<dbReference type="OrthoDB" id="9804454at2"/>